<dbReference type="OrthoDB" id="1351873at2"/>
<proteinExistence type="predicted"/>
<gene>
    <name evidence="2" type="ORF">HYN43_007390</name>
</gene>
<dbReference type="InterPro" id="IPR029044">
    <property type="entry name" value="Nucleotide-diphossugar_trans"/>
</dbReference>
<dbReference type="EMBL" id="CP032869">
    <property type="protein sequence ID" value="AYL95127.1"/>
    <property type="molecule type" value="Genomic_DNA"/>
</dbReference>
<reference evidence="2 3" key="1">
    <citation type="submission" date="2018-10" db="EMBL/GenBank/DDBJ databases">
        <title>Genome sequencing of Mucilaginibacter sp. HYN0043.</title>
        <authorList>
            <person name="Kim M."/>
            <person name="Yi H."/>
        </authorList>
    </citation>
    <scope>NUCLEOTIDE SEQUENCE [LARGE SCALE GENOMIC DNA]</scope>
    <source>
        <strain evidence="2 3">HYN0043</strain>
    </source>
</reference>
<dbReference type="RefSeq" id="WP_119408831.1">
    <property type="nucleotide sequence ID" value="NZ_CP032869.1"/>
</dbReference>
<keyword evidence="3" id="KW-1185">Reference proteome</keyword>
<dbReference type="Pfam" id="PF00535">
    <property type="entry name" value="Glycos_transf_2"/>
    <property type="match status" value="1"/>
</dbReference>
<dbReference type="Proteomes" id="UP000270046">
    <property type="component" value="Chromosome"/>
</dbReference>
<accession>A0A494VJE2</accession>
<name>A0A494VJE2_9SPHI</name>
<evidence type="ECO:0000313" key="3">
    <source>
        <dbReference type="Proteomes" id="UP000270046"/>
    </source>
</evidence>
<evidence type="ECO:0000313" key="2">
    <source>
        <dbReference type="EMBL" id="AYL95127.1"/>
    </source>
</evidence>
<dbReference type="AlphaFoldDB" id="A0A494VJE2"/>
<dbReference type="GO" id="GO:0016740">
    <property type="term" value="F:transferase activity"/>
    <property type="evidence" value="ECO:0007669"/>
    <property type="project" value="UniProtKB-KW"/>
</dbReference>
<evidence type="ECO:0000259" key="1">
    <source>
        <dbReference type="Pfam" id="PF00535"/>
    </source>
</evidence>
<protein>
    <submittedName>
        <fullName evidence="2">Glycosyltransferase</fullName>
    </submittedName>
</protein>
<organism evidence="2 3">
    <name type="scientific">Mucilaginibacter celer</name>
    <dbReference type="NCBI Taxonomy" id="2305508"/>
    <lineage>
        <taxon>Bacteria</taxon>
        <taxon>Pseudomonadati</taxon>
        <taxon>Bacteroidota</taxon>
        <taxon>Sphingobacteriia</taxon>
        <taxon>Sphingobacteriales</taxon>
        <taxon>Sphingobacteriaceae</taxon>
        <taxon>Mucilaginibacter</taxon>
    </lineage>
</organism>
<sequence>MMNDNVLACIMAFYPGDQFEKNCKAIAEKVSFLLIVDNSPGSTLLNSTVSWPANTEIVYNKNEGAVAGALNIALKVARDRGFDYLQLFDQDTEPPLHVTSQLISALKANPHVVMISPRFTNMNTGHPGRVMMDISKWKIKSVWPRADEGLLNALFAINSASIINMNLLPKDLYYDERLIIDGCDVEFCLALKVKNHTILVDTSQCIIHGIGNRKNGGGRWSPTNYSAQRKYLGAKNRVIVWRRYFKNYPGFILNDLYVFFLDTARTVLLEKERFSKLGAILKGLFEGLKERDIATRKYR</sequence>
<feature type="domain" description="Glycosyltransferase 2-like" evidence="1">
    <location>
        <begin position="51"/>
        <end position="136"/>
    </location>
</feature>
<dbReference type="KEGG" id="muh:HYN43_007390"/>
<dbReference type="Gene3D" id="3.90.550.10">
    <property type="entry name" value="Spore Coat Polysaccharide Biosynthesis Protein SpsA, Chain A"/>
    <property type="match status" value="1"/>
</dbReference>
<keyword evidence="2" id="KW-0808">Transferase</keyword>
<dbReference type="InterPro" id="IPR001173">
    <property type="entry name" value="Glyco_trans_2-like"/>
</dbReference>
<dbReference type="SUPFAM" id="SSF53448">
    <property type="entry name" value="Nucleotide-diphospho-sugar transferases"/>
    <property type="match status" value="1"/>
</dbReference>